<dbReference type="EMBL" id="JANPWB010000003">
    <property type="protein sequence ID" value="KAJ1200474.1"/>
    <property type="molecule type" value="Genomic_DNA"/>
</dbReference>
<evidence type="ECO:0000313" key="3">
    <source>
        <dbReference type="EMBL" id="KAJ1200474.1"/>
    </source>
</evidence>
<reference evidence="3" key="1">
    <citation type="journal article" date="2022" name="bioRxiv">
        <title>Sequencing and chromosome-scale assembly of the giantPleurodeles waltlgenome.</title>
        <authorList>
            <person name="Brown T."/>
            <person name="Elewa A."/>
            <person name="Iarovenko S."/>
            <person name="Subramanian E."/>
            <person name="Araus A.J."/>
            <person name="Petzold A."/>
            <person name="Susuki M."/>
            <person name="Suzuki K.-i.T."/>
            <person name="Hayashi T."/>
            <person name="Toyoda A."/>
            <person name="Oliveira C."/>
            <person name="Osipova E."/>
            <person name="Leigh N.D."/>
            <person name="Simon A."/>
            <person name="Yun M.H."/>
        </authorList>
    </citation>
    <scope>NUCLEOTIDE SEQUENCE</scope>
    <source>
        <strain evidence="3">20211129_DDA</strain>
        <tissue evidence="3">Liver</tissue>
    </source>
</reference>
<dbReference type="InterPro" id="IPR018154">
    <property type="entry name" value="TLV/ENV_coat_polyprotein"/>
</dbReference>
<accession>A0AAV7VIG1</accession>
<feature type="transmembrane region" description="Helical" evidence="2">
    <location>
        <begin position="162"/>
        <end position="188"/>
    </location>
</feature>
<gene>
    <name evidence="3" type="ORF">NDU88_004298</name>
</gene>
<dbReference type="Pfam" id="PF00429">
    <property type="entry name" value="TLV_coat"/>
    <property type="match status" value="1"/>
</dbReference>
<organism evidence="3 4">
    <name type="scientific">Pleurodeles waltl</name>
    <name type="common">Iberian ribbed newt</name>
    <dbReference type="NCBI Taxonomy" id="8319"/>
    <lineage>
        <taxon>Eukaryota</taxon>
        <taxon>Metazoa</taxon>
        <taxon>Chordata</taxon>
        <taxon>Craniata</taxon>
        <taxon>Vertebrata</taxon>
        <taxon>Euteleostomi</taxon>
        <taxon>Amphibia</taxon>
        <taxon>Batrachia</taxon>
        <taxon>Caudata</taxon>
        <taxon>Salamandroidea</taxon>
        <taxon>Salamandridae</taxon>
        <taxon>Pleurodelinae</taxon>
        <taxon>Pleurodeles</taxon>
    </lineage>
</organism>
<dbReference type="SUPFAM" id="SSF58069">
    <property type="entry name" value="Virus ectodomain"/>
    <property type="match status" value="1"/>
</dbReference>
<evidence type="ECO:0000256" key="2">
    <source>
        <dbReference type="SAM" id="Phobius"/>
    </source>
</evidence>
<evidence type="ECO:0000313" key="4">
    <source>
        <dbReference type="Proteomes" id="UP001066276"/>
    </source>
</evidence>
<evidence type="ECO:0008006" key="5">
    <source>
        <dbReference type="Google" id="ProtNLM"/>
    </source>
</evidence>
<keyword evidence="2" id="KW-0812">Transmembrane</keyword>
<evidence type="ECO:0000256" key="1">
    <source>
        <dbReference type="SAM" id="MobiDB-lite"/>
    </source>
</evidence>
<dbReference type="AlphaFoldDB" id="A0AAV7VIG1"/>
<protein>
    <recommendedName>
        <fullName evidence="5">Envelope glycoprotein</fullName>
    </recommendedName>
</protein>
<dbReference type="Proteomes" id="UP001066276">
    <property type="component" value="Chromosome 2_1"/>
</dbReference>
<dbReference type="Gene3D" id="1.10.287.210">
    <property type="match status" value="1"/>
</dbReference>
<comment type="caution">
    <text evidence="3">The sequence shown here is derived from an EMBL/GenBank/DDBJ whole genome shotgun (WGS) entry which is preliminary data.</text>
</comment>
<dbReference type="PANTHER" id="PTHR10424">
    <property type="entry name" value="VIRAL ENVELOPE PROTEIN"/>
    <property type="match status" value="1"/>
</dbReference>
<name>A0AAV7VIG1_PLEWA</name>
<keyword evidence="2" id="KW-1133">Transmembrane helix</keyword>
<feature type="region of interest" description="Disordered" evidence="1">
    <location>
        <begin position="202"/>
        <end position="223"/>
    </location>
</feature>
<feature type="compositionally biased region" description="Basic and acidic residues" evidence="1">
    <location>
        <begin position="214"/>
        <end position="223"/>
    </location>
</feature>
<proteinExistence type="predicted"/>
<keyword evidence="4" id="KW-1185">Reference proteome</keyword>
<keyword evidence="2" id="KW-0472">Membrane</keyword>
<sequence length="223" mass="25043">MAHRTELQKGEKRTLGGVRRKRTPTWVDEVIAIEGIIVMRLGIAHSQYEIHRLADLVEGLASNTAAALGNITEELRDMRALVIQNRLALDTILAKEGGVGAVIHQECCVYTPDNNGNIRKEIEDIKKVEEGAGKVANGTDVGGMLDRIAAWFRGWGTWLVEVLVLGIVALLTLCVLIPVFPSFLALLLKKTCHQKHTHYRRKRYKDDNRDEQEVEMRAIHHDP</sequence>